<gene>
    <name evidence="2" type="ORF">V5O48_019587</name>
</gene>
<organism evidence="2 3">
    <name type="scientific">Marasmius crinis-equi</name>
    <dbReference type="NCBI Taxonomy" id="585013"/>
    <lineage>
        <taxon>Eukaryota</taxon>
        <taxon>Fungi</taxon>
        <taxon>Dikarya</taxon>
        <taxon>Basidiomycota</taxon>
        <taxon>Agaricomycotina</taxon>
        <taxon>Agaricomycetes</taxon>
        <taxon>Agaricomycetidae</taxon>
        <taxon>Agaricales</taxon>
        <taxon>Marasmiineae</taxon>
        <taxon>Marasmiaceae</taxon>
        <taxon>Marasmius</taxon>
    </lineage>
</organism>
<feature type="compositionally biased region" description="Polar residues" evidence="1">
    <location>
        <begin position="31"/>
        <end position="44"/>
    </location>
</feature>
<evidence type="ECO:0000313" key="2">
    <source>
        <dbReference type="EMBL" id="KAL0562500.1"/>
    </source>
</evidence>
<protein>
    <submittedName>
        <fullName evidence="2">Uncharacterized protein</fullName>
    </submittedName>
</protein>
<feature type="compositionally biased region" description="Basic and acidic residues" evidence="1">
    <location>
        <begin position="1"/>
        <end position="28"/>
    </location>
</feature>
<dbReference type="Proteomes" id="UP001465976">
    <property type="component" value="Unassembled WGS sequence"/>
</dbReference>
<keyword evidence="3" id="KW-1185">Reference proteome</keyword>
<dbReference type="EMBL" id="JBAHYK010005479">
    <property type="protein sequence ID" value="KAL0562500.1"/>
    <property type="molecule type" value="Genomic_DNA"/>
</dbReference>
<feature type="compositionally biased region" description="Basic and acidic residues" evidence="1">
    <location>
        <begin position="45"/>
        <end position="54"/>
    </location>
</feature>
<sequence length="54" mass="6245">MQEHILSEHKISETLEMIKTRSPAERHQQRITRASTSDVQNNDESAARKDQVGR</sequence>
<proteinExistence type="predicted"/>
<feature type="non-terminal residue" evidence="2">
    <location>
        <position position="54"/>
    </location>
</feature>
<comment type="caution">
    <text evidence="2">The sequence shown here is derived from an EMBL/GenBank/DDBJ whole genome shotgun (WGS) entry which is preliminary data.</text>
</comment>
<evidence type="ECO:0000256" key="1">
    <source>
        <dbReference type="SAM" id="MobiDB-lite"/>
    </source>
</evidence>
<feature type="region of interest" description="Disordered" evidence="1">
    <location>
        <begin position="1"/>
        <end position="54"/>
    </location>
</feature>
<accession>A0ABR3EI10</accession>
<name>A0ABR3EI10_9AGAR</name>
<evidence type="ECO:0000313" key="3">
    <source>
        <dbReference type="Proteomes" id="UP001465976"/>
    </source>
</evidence>
<reference evidence="2 3" key="1">
    <citation type="submission" date="2024-02" db="EMBL/GenBank/DDBJ databases">
        <title>A draft genome for the cacao thread blight pathogen Marasmius crinis-equi.</title>
        <authorList>
            <person name="Cohen S.P."/>
            <person name="Baruah I.K."/>
            <person name="Amoako-Attah I."/>
            <person name="Bukari Y."/>
            <person name="Meinhardt L.W."/>
            <person name="Bailey B.A."/>
        </authorList>
    </citation>
    <scope>NUCLEOTIDE SEQUENCE [LARGE SCALE GENOMIC DNA]</scope>
    <source>
        <strain evidence="2 3">GH-76</strain>
    </source>
</reference>